<evidence type="ECO:0000313" key="4">
    <source>
        <dbReference type="Proteomes" id="UP000325440"/>
    </source>
</evidence>
<feature type="domain" description="Pyrrolo-quinoline quinone repeat" evidence="2">
    <location>
        <begin position="96"/>
        <end position="266"/>
    </location>
</feature>
<evidence type="ECO:0000259" key="1">
    <source>
        <dbReference type="Pfam" id="PF01609"/>
    </source>
</evidence>
<evidence type="ECO:0000259" key="2">
    <source>
        <dbReference type="Pfam" id="PF13360"/>
    </source>
</evidence>
<dbReference type="GO" id="GO:0004803">
    <property type="term" value="F:transposase activity"/>
    <property type="evidence" value="ECO:0007669"/>
    <property type="project" value="InterPro"/>
</dbReference>
<dbReference type="AlphaFoldDB" id="A0A5E4NBJ5"/>
<dbReference type="SMART" id="SM00564">
    <property type="entry name" value="PQQ"/>
    <property type="match status" value="4"/>
</dbReference>
<dbReference type="InterPro" id="IPR002372">
    <property type="entry name" value="PQQ_rpt_dom"/>
</dbReference>
<dbReference type="OrthoDB" id="5373317at2759"/>
<gene>
    <name evidence="3" type="ORF">CINCED_3A021490</name>
</gene>
<keyword evidence="4" id="KW-1185">Reference proteome</keyword>
<dbReference type="InterPro" id="IPR002559">
    <property type="entry name" value="Transposase_11"/>
</dbReference>
<dbReference type="Gene3D" id="2.130.10.10">
    <property type="entry name" value="YVTN repeat-like/Quinoprotein amine dehydrogenase"/>
    <property type="match status" value="1"/>
</dbReference>
<feature type="domain" description="Transposase IS4-like" evidence="1">
    <location>
        <begin position="339"/>
        <end position="445"/>
    </location>
</feature>
<proteinExistence type="predicted"/>
<sequence>MKLKYRCTLLSDINKKFSQGHLAPAFYHHTGDIVVDRKGVIHYYGNWKNKKLDLSTNHKTINRMNRTEIDNMHSALTIDNVLYMIDERGENEGVENRVKWKKELQSPIKGSPAWFEDKLAVLTIDNHLYVLDVQSGDLVWSYHNGTSEMIGLHSVSPITAYGMIITPFSNGELIAFDGSGRKLWSYKFSTTLFNTQFTGITTTPEFSDNILIATNSSSIVALDIKSGNPIWSKPMQVKNMNAHVVVTASNKVIKINPSNGEAIWSTKLPIKNGKLVYGSRYGNYFIVSDKGMMFLLNRESGIIEETVAIPEGVYHHMTFHSPSDNLSAYFTTEKKDPDLEVQMIDGTIVRAHACAAGYKKDTGAQEALGRSKGGFTTKIHALVDALGNPLKFTLTAGQRNDITQAEALTENVSNSVVVADKGYDSNAFIVGLENKGCEVVIPPKRGFFQDLIRLPRFI</sequence>
<dbReference type="SUPFAM" id="SSF50998">
    <property type="entry name" value="Quinoprotein alcohol dehydrogenase-like"/>
    <property type="match status" value="1"/>
</dbReference>
<dbReference type="PANTHER" id="PTHR34512:SF30">
    <property type="entry name" value="OUTER MEMBRANE PROTEIN ASSEMBLY FACTOR BAMB"/>
    <property type="match status" value="1"/>
</dbReference>
<accession>A0A5E4NBJ5</accession>
<dbReference type="InterPro" id="IPR015943">
    <property type="entry name" value="WD40/YVTN_repeat-like_dom_sf"/>
</dbReference>
<dbReference type="PANTHER" id="PTHR34512">
    <property type="entry name" value="CELL SURFACE PROTEIN"/>
    <property type="match status" value="1"/>
</dbReference>
<reference evidence="3 4" key="1">
    <citation type="submission" date="2019-08" db="EMBL/GenBank/DDBJ databases">
        <authorList>
            <person name="Alioto T."/>
            <person name="Alioto T."/>
            <person name="Gomez Garrido J."/>
        </authorList>
    </citation>
    <scope>NUCLEOTIDE SEQUENCE [LARGE SCALE GENOMIC DNA]</scope>
</reference>
<dbReference type="GO" id="GO:0006313">
    <property type="term" value="P:DNA transposition"/>
    <property type="evidence" value="ECO:0007669"/>
    <property type="project" value="InterPro"/>
</dbReference>
<dbReference type="Proteomes" id="UP000325440">
    <property type="component" value="Unassembled WGS sequence"/>
</dbReference>
<dbReference type="InterPro" id="IPR011047">
    <property type="entry name" value="Quinoprotein_ADH-like_sf"/>
</dbReference>
<dbReference type="Pfam" id="PF01609">
    <property type="entry name" value="DDE_Tnp_1"/>
    <property type="match status" value="1"/>
</dbReference>
<dbReference type="InterPro" id="IPR018391">
    <property type="entry name" value="PQQ_b-propeller_rpt"/>
</dbReference>
<evidence type="ECO:0000313" key="3">
    <source>
        <dbReference type="EMBL" id="VVC38946.1"/>
    </source>
</evidence>
<dbReference type="GO" id="GO:0003677">
    <property type="term" value="F:DNA binding"/>
    <property type="evidence" value="ECO:0007669"/>
    <property type="project" value="InterPro"/>
</dbReference>
<dbReference type="Pfam" id="PF13360">
    <property type="entry name" value="PQQ_2"/>
    <property type="match status" value="1"/>
</dbReference>
<name>A0A5E4NBJ5_9HEMI</name>
<dbReference type="EMBL" id="CABPRJ010001527">
    <property type="protein sequence ID" value="VVC38946.1"/>
    <property type="molecule type" value="Genomic_DNA"/>
</dbReference>
<protein>
    <submittedName>
        <fullName evidence="3">Transposase, IS4-like,WD40/YVTN repeat-like-containing domain,Pyrrolo-quinoline quinone</fullName>
    </submittedName>
</protein>
<organism evidence="3 4">
    <name type="scientific">Cinara cedri</name>
    <dbReference type="NCBI Taxonomy" id="506608"/>
    <lineage>
        <taxon>Eukaryota</taxon>
        <taxon>Metazoa</taxon>
        <taxon>Ecdysozoa</taxon>
        <taxon>Arthropoda</taxon>
        <taxon>Hexapoda</taxon>
        <taxon>Insecta</taxon>
        <taxon>Pterygota</taxon>
        <taxon>Neoptera</taxon>
        <taxon>Paraneoptera</taxon>
        <taxon>Hemiptera</taxon>
        <taxon>Sternorrhyncha</taxon>
        <taxon>Aphidomorpha</taxon>
        <taxon>Aphidoidea</taxon>
        <taxon>Aphididae</taxon>
        <taxon>Lachninae</taxon>
        <taxon>Cinara</taxon>
    </lineage>
</organism>